<evidence type="ECO:0000256" key="2">
    <source>
        <dbReference type="ARBA" id="ARBA00022884"/>
    </source>
</evidence>
<feature type="compositionally biased region" description="Polar residues" evidence="4">
    <location>
        <begin position="848"/>
        <end position="857"/>
    </location>
</feature>
<dbReference type="EnsemblMetazoa" id="ENSAATROPT001798">
    <property type="protein sequence ID" value="ENSAATROPP001724"/>
    <property type="gene ID" value="ENSAATROPG001418"/>
</dbReference>
<dbReference type="InterPro" id="IPR035979">
    <property type="entry name" value="RBD_domain_sf"/>
</dbReference>
<accession>A0AAG5CTA1</accession>
<keyword evidence="1" id="KW-0677">Repeat</keyword>
<dbReference type="GO" id="GO:0003723">
    <property type="term" value="F:RNA binding"/>
    <property type="evidence" value="ECO:0007669"/>
    <property type="project" value="UniProtKB-UniRule"/>
</dbReference>
<feature type="region of interest" description="Disordered" evidence="4">
    <location>
        <begin position="833"/>
        <end position="894"/>
    </location>
</feature>
<dbReference type="InterPro" id="IPR000504">
    <property type="entry name" value="RRM_dom"/>
</dbReference>
<dbReference type="PANTHER" id="PTHR24012">
    <property type="entry name" value="RNA BINDING PROTEIN"/>
    <property type="match status" value="1"/>
</dbReference>
<evidence type="ECO:0000256" key="4">
    <source>
        <dbReference type="SAM" id="MobiDB-lite"/>
    </source>
</evidence>
<dbReference type="Proteomes" id="UP000075880">
    <property type="component" value="Unassembled WGS sequence"/>
</dbReference>
<dbReference type="Pfam" id="PF00076">
    <property type="entry name" value="RRM_1"/>
    <property type="match status" value="5"/>
</dbReference>
<feature type="domain" description="RRM" evidence="5">
    <location>
        <begin position="949"/>
        <end position="1030"/>
    </location>
</feature>
<dbReference type="PROSITE" id="PS50102">
    <property type="entry name" value="RRM"/>
    <property type="match status" value="5"/>
</dbReference>
<evidence type="ECO:0000313" key="7">
    <source>
        <dbReference type="Proteomes" id="UP000075880"/>
    </source>
</evidence>
<evidence type="ECO:0000256" key="3">
    <source>
        <dbReference type="PROSITE-ProRule" id="PRU00176"/>
    </source>
</evidence>
<reference evidence="6" key="1">
    <citation type="submission" date="2024-04" db="UniProtKB">
        <authorList>
            <consortium name="EnsemblMetazoa"/>
        </authorList>
    </citation>
    <scope>IDENTIFICATION</scope>
    <source>
        <strain evidence="6">EBRO</strain>
    </source>
</reference>
<evidence type="ECO:0000313" key="6">
    <source>
        <dbReference type="EnsemblMetazoa" id="ENSAATROPP001724"/>
    </source>
</evidence>
<evidence type="ECO:0000256" key="1">
    <source>
        <dbReference type="ARBA" id="ARBA00022737"/>
    </source>
</evidence>
<dbReference type="SMART" id="SM00360">
    <property type="entry name" value="RRM"/>
    <property type="match status" value="6"/>
</dbReference>
<feature type="domain" description="RRM" evidence="5">
    <location>
        <begin position="237"/>
        <end position="320"/>
    </location>
</feature>
<feature type="domain" description="RRM" evidence="5">
    <location>
        <begin position="46"/>
        <end position="123"/>
    </location>
</feature>
<feature type="region of interest" description="Disordered" evidence="4">
    <location>
        <begin position="907"/>
        <end position="941"/>
    </location>
</feature>
<dbReference type="SUPFAM" id="SSF54928">
    <property type="entry name" value="RNA-binding domain, RBD"/>
    <property type="match status" value="4"/>
</dbReference>
<name>A0AAG5CTA1_ANOAO</name>
<keyword evidence="2 3" id="KW-0694">RNA-binding</keyword>
<organism evidence="6 7">
    <name type="scientific">Anopheles atroparvus</name>
    <name type="common">European mosquito</name>
    <dbReference type="NCBI Taxonomy" id="41427"/>
    <lineage>
        <taxon>Eukaryota</taxon>
        <taxon>Metazoa</taxon>
        <taxon>Ecdysozoa</taxon>
        <taxon>Arthropoda</taxon>
        <taxon>Hexapoda</taxon>
        <taxon>Insecta</taxon>
        <taxon>Pterygota</taxon>
        <taxon>Neoptera</taxon>
        <taxon>Endopterygota</taxon>
        <taxon>Diptera</taxon>
        <taxon>Nematocera</taxon>
        <taxon>Culicoidea</taxon>
        <taxon>Culicidae</taxon>
        <taxon>Anophelinae</taxon>
        <taxon>Anopheles</taxon>
    </lineage>
</organism>
<sequence>MKILFVAAAHGRFCSFVAGKSSLKTLQIRCDFCFFGLRTMAAKVHHDYYVGNIPKKASEKDLRAHLSSYGEITGFEFRLGNCNYCPTKIAFVLFSQELDEKALRELNRKTFQEKRLFVTSAATDKYFTPLLTIVVRYLNENVNEEDIYSYFEKFGPLECVQKPAHTYAYVSFESNDSLKYAFKTKYRPLKGVEAYVVAVKRRISMFLESRKPMPYASLVEKSDGLELFYDPASETETTLLVTNIPRDTEEDDLLDYLGKFGKIIDWQMQKSATCVMTNIGYVTYQQPKMARTAFLSAPLCFQGVGLEVYNYKLRFNTNDSKRAIILKRTSVYLTDDEIFEKFSEFGAVQYIQRLDTVNYNTIVRLDSAKAAKSAQSTTSIAGEKVQIRPYTAKQYHLAMIVAPENTGDKHPKRERKEAALQQIIDTEDRRNLSQLQTDFNEQYINPNPYCYRNEVQVWNYPPKCGLVQFREFFKKYGTVINLREQKFITTSPIGVAYISFDTKLEAKRVLKMNHTFMGSKRLLVLMGDRKIVHDPALCVRVGNLTEEIMDEDVYDRFNMIGSVKYVFRPQVHEAIVCMVEERFLKKAVKVLCVGRFPVVITPLMNPTNAWNAPTGPVNIPGKVMMSPGSTYSMANVERMQGSAGPLWNPQGGNMALGPMPPGPHRPANAPAIGMVQQPLPVPAPVIIPGGSELGPMPMGSLVPMQHITPRMQGLMQAVEHSMIKSKNFTTLPMLDQFNVVHDVVNHCLNFPLFLALEPDEKIRYLIAGKNGFKYTNIFTLFTYPEQVQMLSVIVEYYHRTVDQGSLGPAYSVPTAASMPTVSQTNTLVVLTQNSQPTTEEKGSKKNRGNSVSTANSAQDKDNDDDELQDVPPAPSPPPIFINSRSGSPQSDDATVQSLSMVLNGAAQRLRESARRKRKASDDDEPNAGTSGNGREKRVKEEDGYVVTDNKVFVSNVPQEFNEQYIKEIFSKYGNIEFVVERSSHILDPNTNMNSKGFVIKYETNHQAIRAMDMHLTILRGQLIRVDQFKKQYKERPGHAISVTCADKYSEVAIYETFKSCGEVRFLWTRLIQGKETCIIDYKDKITVKAAQKITYLHSGGRCKATPI</sequence>
<keyword evidence="7" id="KW-1185">Reference proteome</keyword>
<evidence type="ECO:0000259" key="5">
    <source>
        <dbReference type="PROSITE" id="PS50102"/>
    </source>
</evidence>
<feature type="domain" description="RRM" evidence="5">
    <location>
        <begin position="131"/>
        <end position="210"/>
    </location>
</feature>
<dbReference type="AlphaFoldDB" id="A0AAG5CTA1"/>
<dbReference type="CDD" id="cd00590">
    <property type="entry name" value="RRM_SF"/>
    <property type="match status" value="4"/>
</dbReference>
<feature type="compositionally biased region" description="Polar residues" evidence="4">
    <location>
        <begin position="882"/>
        <end position="894"/>
    </location>
</feature>
<feature type="domain" description="RRM" evidence="5">
    <location>
        <begin position="453"/>
        <end position="529"/>
    </location>
</feature>
<dbReference type="InterPro" id="IPR012677">
    <property type="entry name" value="Nucleotide-bd_a/b_plait_sf"/>
</dbReference>
<proteinExistence type="predicted"/>
<dbReference type="Gene3D" id="3.30.70.330">
    <property type="match status" value="5"/>
</dbReference>
<protein>
    <recommendedName>
        <fullName evidence="5">RRM domain-containing protein</fullName>
    </recommendedName>
</protein>